<dbReference type="GO" id="GO:0045454">
    <property type="term" value="P:cell redox homeostasis"/>
    <property type="evidence" value="ECO:0007669"/>
    <property type="project" value="TreeGrafter"/>
</dbReference>
<keyword evidence="5 13" id="KW-0560">Oxidoreductase</keyword>
<evidence type="ECO:0000256" key="4">
    <source>
        <dbReference type="ARBA" id="ARBA00022862"/>
    </source>
</evidence>
<comment type="similarity">
    <text evidence="9">Belongs to the peroxiredoxin family. BCP/PrxQ subfamily.</text>
</comment>
<evidence type="ECO:0000256" key="11">
    <source>
        <dbReference type="ARBA" id="ARBA00049091"/>
    </source>
</evidence>
<dbReference type="GO" id="GO:0008379">
    <property type="term" value="F:thioredoxin peroxidase activity"/>
    <property type="evidence" value="ECO:0007669"/>
    <property type="project" value="TreeGrafter"/>
</dbReference>
<dbReference type="PATRIC" id="fig|37916.4.peg.258"/>
<evidence type="ECO:0000259" key="12">
    <source>
        <dbReference type="PROSITE" id="PS51352"/>
    </source>
</evidence>
<dbReference type="InterPro" id="IPR013766">
    <property type="entry name" value="Thioredoxin_domain"/>
</dbReference>
<dbReference type="EMBL" id="JYNL01000002">
    <property type="protein sequence ID" value="KMO83784.1"/>
    <property type="molecule type" value="Genomic_DNA"/>
</dbReference>
<dbReference type="Pfam" id="PF00578">
    <property type="entry name" value="AhpC-TSA"/>
    <property type="match status" value="1"/>
</dbReference>
<dbReference type="SUPFAM" id="SSF52833">
    <property type="entry name" value="Thioredoxin-like"/>
    <property type="match status" value="1"/>
</dbReference>
<dbReference type="PANTHER" id="PTHR42801">
    <property type="entry name" value="THIOREDOXIN-DEPENDENT PEROXIDE REDUCTASE"/>
    <property type="match status" value="1"/>
</dbReference>
<keyword evidence="4" id="KW-0049">Antioxidant</keyword>
<evidence type="ECO:0000256" key="3">
    <source>
        <dbReference type="ARBA" id="ARBA00022559"/>
    </source>
</evidence>
<dbReference type="EC" id="1.11.1.24" evidence="2"/>
<evidence type="ECO:0000256" key="7">
    <source>
        <dbReference type="ARBA" id="ARBA00023284"/>
    </source>
</evidence>
<dbReference type="GO" id="GO:0005737">
    <property type="term" value="C:cytoplasm"/>
    <property type="evidence" value="ECO:0007669"/>
    <property type="project" value="TreeGrafter"/>
</dbReference>
<sequence>MIVLDIDLAWQRQRAFARRSPNERAVRANAIDIVVRERVAESAVGVGDPAPLFVLHDRVVGDVSLGALLTSGPVVVCFFRGSWCPYCNLELRAYQAKLAQIRQLGATVVAISPELPHRCAATEQSNHLDYPVVSDPGNAVARRYRLTHTIEPEVVRYQLRHGTNVAAFNGSGHAEVPLPATYVVGTDGIVEFAFVDADYTHRAEPGRVLTVLRDVVMTDARALAGARW</sequence>
<dbReference type="Proteomes" id="UP000036513">
    <property type="component" value="Unassembled WGS sequence"/>
</dbReference>
<evidence type="ECO:0000256" key="2">
    <source>
        <dbReference type="ARBA" id="ARBA00013017"/>
    </source>
</evidence>
<evidence type="ECO:0000256" key="1">
    <source>
        <dbReference type="ARBA" id="ARBA00003330"/>
    </source>
</evidence>
<dbReference type="Gene3D" id="3.40.30.10">
    <property type="entry name" value="Glutaredoxin"/>
    <property type="match status" value="1"/>
</dbReference>
<evidence type="ECO:0000313" key="13">
    <source>
        <dbReference type="EMBL" id="KMO83784.1"/>
    </source>
</evidence>
<organism evidence="13 14">
    <name type="scientific">Mycolicibacterium chlorophenolicum</name>
    <dbReference type="NCBI Taxonomy" id="37916"/>
    <lineage>
        <taxon>Bacteria</taxon>
        <taxon>Bacillati</taxon>
        <taxon>Actinomycetota</taxon>
        <taxon>Actinomycetes</taxon>
        <taxon>Mycobacteriales</taxon>
        <taxon>Mycobacteriaceae</taxon>
        <taxon>Mycolicibacterium</taxon>
    </lineage>
</organism>
<dbReference type="AlphaFoldDB" id="A0A0J6WMG3"/>
<dbReference type="PANTHER" id="PTHR42801:SF7">
    <property type="entry name" value="SLL1159 PROTEIN"/>
    <property type="match status" value="1"/>
</dbReference>
<evidence type="ECO:0000313" key="14">
    <source>
        <dbReference type="Proteomes" id="UP000036513"/>
    </source>
</evidence>
<dbReference type="CDD" id="cd02970">
    <property type="entry name" value="PRX_like2"/>
    <property type="match status" value="1"/>
</dbReference>
<evidence type="ECO:0000256" key="9">
    <source>
        <dbReference type="ARBA" id="ARBA00038489"/>
    </source>
</evidence>
<name>A0A0J6WMG3_9MYCO</name>
<proteinExistence type="inferred from homology"/>
<protein>
    <recommendedName>
        <fullName evidence="2">thioredoxin-dependent peroxiredoxin</fullName>
        <ecNumber evidence="2">1.11.1.24</ecNumber>
    </recommendedName>
    <alternativeName>
        <fullName evidence="10">Bacterioferritin comigratory protein</fullName>
    </alternativeName>
    <alternativeName>
        <fullName evidence="8">Thioredoxin peroxidase</fullName>
    </alternativeName>
</protein>
<dbReference type="RefSeq" id="WP_048468497.1">
    <property type="nucleotide sequence ID" value="NZ_JYNL01000002.1"/>
</dbReference>
<dbReference type="InterPro" id="IPR000866">
    <property type="entry name" value="AhpC/TSA"/>
</dbReference>
<reference evidence="13 14" key="1">
    <citation type="journal article" date="2015" name="Genome Biol. Evol.">
        <title>Characterization of Three Mycobacterium spp. with Potential Use in Bioremediation by Genome Sequencing and Comparative Genomics.</title>
        <authorList>
            <person name="Das S."/>
            <person name="Pettersson B.M."/>
            <person name="Behra P.R."/>
            <person name="Ramesh M."/>
            <person name="Dasgupta S."/>
            <person name="Bhattacharya A."/>
            <person name="Kirsebom L.A."/>
        </authorList>
    </citation>
    <scope>NUCLEOTIDE SEQUENCE [LARGE SCALE GENOMIC DNA]</scope>
    <source>
        <strain evidence="13 14">DSM 43826</strain>
    </source>
</reference>
<evidence type="ECO:0000256" key="6">
    <source>
        <dbReference type="ARBA" id="ARBA00023157"/>
    </source>
</evidence>
<comment type="catalytic activity">
    <reaction evidence="11">
        <text>a hydroperoxide + [thioredoxin]-dithiol = an alcohol + [thioredoxin]-disulfide + H2O</text>
        <dbReference type="Rhea" id="RHEA:62620"/>
        <dbReference type="Rhea" id="RHEA-COMP:10698"/>
        <dbReference type="Rhea" id="RHEA-COMP:10700"/>
        <dbReference type="ChEBI" id="CHEBI:15377"/>
        <dbReference type="ChEBI" id="CHEBI:29950"/>
        <dbReference type="ChEBI" id="CHEBI:30879"/>
        <dbReference type="ChEBI" id="CHEBI:35924"/>
        <dbReference type="ChEBI" id="CHEBI:50058"/>
        <dbReference type="EC" id="1.11.1.24"/>
    </reaction>
</comment>
<dbReference type="STRING" id="37916.MCHLDSM_00244"/>
<comment type="caution">
    <text evidence="13">The sequence shown here is derived from an EMBL/GenBank/DDBJ whole genome shotgun (WGS) entry which is preliminary data.</text>
</comment>
<dbReference type="InterPro" id="IPR050924">
    <property type="entry name" value="Peroxiredoxin_BCP/PrxQ"/>
</dbReference>
<dbReference type="GO" id="GO:0034599">
    <property type="term" value="P:cellular response to oxidative stress"/>
    <property type="evidence" value="ECO:0007669"/>
    <property type="project" value="TreeGrafter"/>
</dbReference>
<keyword evidence="6" id="KW-1015">Disulfide bond</keyword>
<keyword evidence="14" id="KW-1185">Reference proteome</keyword>
<comment type="function">
    <text evidence="1">Thiol-specific peroxidase that catalyzes the reduction of hydrogen peroxide and organic hydroperoxides to water and alcohols, respectively. Plays a role in cell protection against oxidative stress by detoxifying peroxides and as sensor of hydrogen peroxide-mediated signaling events.</text>
</comment>
<evidence type="ECO:0000256" key="10">
    <source>
        <dbReference type="ARBA" id="ARBA00041373"/>
    </source>
</evidence>
<accession>A0A0J6WMG3</accession>
<evidence type="ECO:0000256" key="5">
    <source>
        <dbReference type="ARBA" id="ARBA00023002"/>
    </source>
</evidence>
<feature type="domain" description="Thioredoxin" evidence="12">
    <location>
        <begin position="44"/>
        <end position="217"/>
    </location>
</feature>
<keyword evidence="3 13" id="KW-0575">Peroxidase</keyword>
<dbReference type="PROSITE" id="PS51352">
    <property type="entry name" value="THIOREDOXIN_2"/>
    <property type="match status" value="1"/>
</dbReference>
<dbReference type="InterPro" id="IPR036249">
    <property type="entry name" value="Thioredoxin-like_sf"/>
</dbReference>
<evidence type="ECO:0000256" key="8">
    <source>
        <dbReference type="ARBA" id="ARBA00032824"/>
    </source>
</evidence>
<keyword evidence="7" id="KW-0676">Redox-active center</keyword>
<gene>
    <name evidence="13" type="primary">bcp_1</name>
    <name evidence="13" type="ORF">MCHLDSM_00244</name>
</gene>